<evidence type="ECO:0000313" key="2">
    <source>
        <dbReference type="Proteomes" id="UP001272325"/>
    </source>
</evidence>
<reference evidence="1 2" key="1">
    <citation type="submission" date="2023-11" db="EMBL/GenBank/DDBJ databases">
        <title>Plant-associative lifestyle of Vibrio porteresiae and its evolutionary dynamics.</title>
        <authorList>
            <person name="Rameshkumar N."/>
            <person name="Kirti K."/>
        </authorList>
    </citation>
    <scope>NUCLEOTIDE SEQUENCE [LARGE SCALE GENOMIC DNA]</scope>
    <source>
        <strain evidence="1 2">MSSRF60</strain>
    </source>
</reference>
<accession>A0ABU4IMD6</accession>
<comment type="caution">
    <text evidence="1">The sequence shown here is derived from an EMBL/GenBank/DDBJ whole genome shotgun (WGS) entry which is preliminary data.</text>
</comment>
<sequence>MEGKIVEICINSAMGARVAPAQKLGYRWRKPSMPKWCELSGIHVGDGGLVLPADMFVEIKLSGCYFNDVGEGYIPEIQKETESSVEDIPVSQIILYLSFNGLHSSKFLPEQVKSYLDEGHFFGDNFNVLKVLNKILGTDFGCRIAKPIINNVVNE</sequence>
<protein>
    <submittedName>
        <fullName evidence="1">Uncharacterized protein</fullName>
    </submittedName>
</protein>
<evidence type="ECO:0000313" key="1">
    <source>
        <dbReference type="EMBL" id="MDW6019726.1"/>
    </source>
</evidence>
<dbReference type="EMBL" id="JAWRCN010000002">
    <property type="protein sequence ID" value="MDW6019726.1"/>
    <property type="molecule type" value="Genomic_DNA"/>
</dbReference>
<keyword evidence="2" id="KW-1185">Reference proteome</keyword>
<organism evidence="1 2">
    <name type="scientific">Vibrio plantisponsor</name>
    <dbReference type="NCBI Taxonomy" id="664643"/>
    <lineage>
        <taxon>Bacteria</taxon>
        <taxon>Pseudomonadati</taxon>
        <taxon>Pseudomonadota</taxon>
        <taxon>Gammaproteobacteria</taxon>
        <taxon>Vibrionales</taxon>
        <taxon>Vibrionaceae</taxon>
        <taxon>Vibrio</taxon>
    </lineage>
</organism>
<name>A0ABU4IMD6_9VIBR</name>
<gene>
    <name evidence="1" type="ORF">SBW85_18650</name>
</gene>
<dbReference type="RefSeq" id="WP_171136928.1">
    <property type="nucleotide sequence ID" value="NZ_AP024894.1"/>
</dbReference>
<proteinExistence type="predicted"/>
<dbReference type="Proteomes" id="UP001272325">
    <property type="component" value="Unassembled WGS sequence"/>
</dbReference>